<organism evidence="1 2">
    <name type="scientific">Pseudogemmobacter humi</name>
    <dbReference type="NCBI Taxonomy" id="2483812"/>
    <lineage>
        <taxon>Bacteria</taxon>
        <taxon>Pseudomonadati</taxon>
        <taxon>Pseudomonadota</taxon>
        <taxon>Alphaproteobacteria</taxon>
        <taxon>Rhodobacterales</taxon>
        <taxon>Paracoccaceae</taxon>
        <taxon>Pseudogemmobacter</taxon>
    </lineage>
</organism>
<sequence>MIRWGLVATVKTPVEKLLAFLAWHLDLGAARISLYFDDPDDPAPEVLAAVPGLAGKVVLTPCDEAHWRRLGGRPERHQNRQAKNARDAYRAAGPDWIGHIDADEFLWAEVPVAQILASLPREQIMCRAEPFEAMHDPALPDDIYTASAFRGALKPRHAALRRPVLGEFAGMLPEGMLSHAAGKAFFRAGIQGLSPRLHGAFIGGERLPGPGFDPRLKLLHFHAQDRAAWAAALPFRLTRGAYQYHPELCAFLSGASPAQIAEFYDETQVLTPAKTAALREAGRLMELRLDLAARVARLTAR</sequence>
<accession>A0A3P5XC87</accession>
<evidence type="ECO:0000313" key="2">
    <source>
        <dbReference type="Proteomes" id="UP000277498"/>
    </source>
</evidence>
<name>A0A3P5XC87_9RHOB</name>
<keyword evidence="2" id="KW-1185">Reference proteome</keyword>
<dbReference type="EMBL" id="UXAW01000052">
    <property type="protein sequence ID" value="VDC26099.1"/>
    <property type="molecule type" value="Genomic_DNA"/>
</dbReference>
<evidence type="ECO:0000313" key="1">
    <source>
        <dbReference type="EMBL" id="VDC26099.1"/>
    </source>
</evidence>
<dbReference type="RefSeq" id="WP_124086000.1">
    <property type="nucleotide sequence ID" value="NZ_UXAW01000052.1"/>
</dbReference>
<dbReference type="Pfam" id="PF13704">
    <property type="entry name" value="Glyco_tranf_2_4"/>
    <property type="match status" value="1"/>
</dbReference>
<dbReference type="OrthoDB" id="7203640at2"/>
<evidence type="ECO:0008006" key="3">
    <source>
        <dbReference type="Google" id="ProtNLM"/>
    </source>
</evidence>
<dbReference type="AlphaFoldDB" id="A0A3P5XC87"/>
<proteinExistence type="predicted"/>
<gene>
    <name evidence="1" type="ORF">XINFAN_01587</name>
</gene>
<reference evidence="1 2" key="1">
    <citation type="submission" date="2018-11" db="EMBL/GenBank/DDBJ databases">
        <authorList>
            <person name="Criscuolo A."/>
        </authorList>
    </citation>
    <scope>NUCLEOTIDE SEQUENCE [LARGE SCALE GENOMIC DNA]</scope>
    <source>
        <strain evidence="1">ACIP111625</strain>
    </source>
</reference>
<dbReference type="Proteomes" id="UP000277498">
    <property type="component" value="Unassembled WGS sequence"/>
</dbReference>
<protein>
    <recommendedName>
        <fullName evidence="3">Glycosyl transferase family 2</fullName>
    </recommendedName>
</protein>